<dbReference type="AlphaFoldDB" id="A0A4U6XCT5"/>
<gene>
    <name evidence="1" type="ORF">CTA1_8894</name>
</gene>
<name>A0A4U6XCT5_9PEZI</name>
<reference evidence="1 2" key="1">
    <citation type="journal article" date="2019" name="PLoS ONE">
        <title>Comparative genome analysis indicates high evolutionary potential of pathogenicity genes in Colletotrichum tanaceti.</title>
        <authorList>
            <person name="Lelwala R.V."/>
            <person name="Korhonen P.K."/>
            <person name="Young N.D."/>
            <person name="Scott J.B."/>
            <person name="Ades P.A."/>
            <person name="Gasser R.B."/>
            <person name="Taylor P.W.J."/>
        </authorList>
    </citation>
    <scope>NUCLEOTIDE SEQUENCE [LARGE SCALE GENOMIC DNA]</scope>
    <source>
        <strain evidence="1">BRIP57314</strain>
    </source>
</reference>
<evidence type="ECO:0000313" key="2">
    <source>
        <dbReference type="Proteomes" id="UP000310108"/>
    </source>
</evidence>
<sequence>MGFRPPPPRSRTTTTIWIRSIPQHPALLGLVQAAPWAFTIGPSPASFPLLHESSRAVPSFPLDLPLSITISLSISRSFGPGHRAYDSIDYPESTAYFLQMDELFLLTMLKRSVLDAGCSCRFPHTC</sequence>
<accession>A0A4U6XCT5</accession>
<organism evidence="1 2">
    <name type="scientific">Colletotrichum tanaceti</name>
    <dbReference type="NCBI Taxonomy" id="1306861"/>
    <lineage>
        <taxon>Eukaryota</taxon>
        <taxon>Fungi</taxon>
        <taxon>Dikarya</taxon>
        <taxon>Ascomycota</taxon>
        <taxon>Pezizomycotina</taxon>
        <taxon>Sordariomycetes</taxon>
        <taxon>Hypocreomycetidae</taxon>
        <taxon>Glomerellales</taxon>
        <taxon>Glomerellaceae</taxon>
        <taxon>Colletotrichum</taxon>
        <taxon>Colletotrichum destructivum species complex</taxon>
    </lineage>
</organism>
<comment type="caution">
    <text evidence="1">The sequence shown here is derived from an EMBL/GenBank/DDBJ whole genome shotgun (WGS) entry which is preliminary data.</text>
</comment>
<dbReference type="EMBL" id="PJEX01000196">
    <property type="protein sequence ID" value="TKW53224.1"/>
    <property type="molecule type" value="Genomic_DNA"/>
</dbReference>
<protein>
    <submittedName>
        <fullName evidence="1">Uncharacterized protein</fullName>
    </submittedName>
</protein>
<dbReference type="Proteomes" id="UP000310108">
    <property type="component" value="Unassembled WGS sequence"/>
</dbReference>
<keyword evidence="2" id="KW-1185">Reference proteome</keyword>
<evidence type="ECO:0000313" key="1">
    <source>
        <dbReference type="EMBL" id="TKW53224.1"/>
    </source>
</evidence>
<proteinExistence type="predicted"/>